<organism evidence="6">
    <name type="scientific">uncultured Caudovirales phage</name>
    <dbReference type="NCBI Taxonomy" id="2100421"/>
    <lineage>
        <taxon>Viruses</taxon>
        <taxon>Duplodnaviria</taxon>
        <taxon>Heunggongvirae</taxon>
        <taxon>Uroviricota</taxon>
        <taxon>Caudoviricetes</taxon>
        <taxon>Peduoviridae</taxon>
        <taxon>Maltschvirus</taxon>
        <taxon>Maltschvirus maltsch</taxon>
    </lineage>
</organism>
<feature type="coiled-coil region" evidence="1">
    <location>
        <begin position="19"/>
        <end position="46"/>
    </location>
</feature>
<dbReference type="EMBL" id="LR796861">
    <property type="protein sequence ID" value="CAB4170633.1"/>
    <property type="molecule type" value="Genomic_DNA"/>
</dbReference>
<dbReference type="EMBL" id="LR797272">
    <property type="protein sequence ID" value="CAB4198598.1"/>
    <property type="molecule type" value="Genomic_DNA"/>
</dbReference>
<accession>A0A6J7XQQ0</accession>
<evidence type="ECO:0000313" key="6">
    <source>
        <dbReference type="EMBL" id="CAB5238635.1"/>
    </source>
</evidence>
<evidence type="ECO:0000313" key="4">
    <source>
        <dbReference type="EMBL" id="CAB4198598.1"/>
    </source>
</evidence>
<dbReference type="EMBL" id="LR798454">
    <property type="protein sequence ID" value="CAB5238635.1"/>
    <property type="molecule type" value="Genomic_DNA"/>
</dbReference>
<keyword evidence="1" id="KW-0175">Coiled coil</keyword>
<evidence type="ECO:0000313" key="3">
    <source>
        <dbReference type="EMBL" id="CAB4182190.1"/>
    </source>
</evidence>
<evidence type="ECO:0000313" key="5">
    <source>
        <dbReference type="EMBL" id="CAB4211522.1"/>
    </source>
</evidence>
<dbReference type="EMBL" id="LR797375">
    <property type="protein sequence ID" value="CAB4211522.1"/>
    <property type="molecule type" value="Genomic_DNA"/>
</dbReference>
<reference evidence="6" key="1">
    <citation type="submission" date="2020-05" db="EMBL/GenBank/DDBJ databases">
        <authorList>
            <person name="Chiriac C."/>
            <person name="Salcher M."/>
            <person name="Ghai R."/>
            <person name="Kavagutti S V."/>
        </authorList>
    </citation>
    <scope>NUCLEOTIDE SEQUENCE</scope>
</reference>
<proteinExistence type="predicted"/>
<evidence type="ECO:0000256" key="1">
    <source>
        <dbReference type="SAM" id="Coils"/>
    </source>
</evidence>
<evidence type="ECO:0000313" key="2">
    <source>
        <dbReference type="EMBL" id="CAB4170633.1"/>
    </source>
</evidence>
<dbReference type="EMBL" id="LR797019">
    <property type="protein sequence ID" value="CAB4182190.1"/>
    <property type="molecule type" value="Genomic_DNA"/>
</dbReference>
<name>A0A6J7XQQ0_9CAUD</name>
<gene>
    <name evidence="3" type="ORF">UFOVP1066_169</name>
    <name evidence="4" type="ORF">UFOVP1315_168</name>
    <name evidence="5" type="ORF">UFOVP1421_129</name>
    <name evidence="6" type="ORF">UFOVP1525_139</name>
    <name evidence="2" type="ORF">UFOVP909_102</name>
</gene>
<sequence>MSEFCVKCSEKEGQIELLRKRHYEEIETMKAQIEKLRNENDALIMDVAFYGGNLINLSCNNK</sequence>
<protein>
    <submittedName>
        <fullName evidence="6">Uncharacterized protein</fullName>
    </submittedName>
</protein>